<comment type="caution">
    <text evidence="3">The sequence shown here is derived from an EMBL/GenBank/DDBJ whole genome shotgun (WGS) entry which is preliminary data.</text>
</comment>
<dbReference type="Gene3D" id="1.20.58.2180">
    <property type="match status" value="1"/>
</dbReference>
<protein>
    <recommendedName>
        <fullName evidence="2">Fe/B12 periplasmic-binding domain-containing protein</fullName>
    </recommendedName>
</protein>
<dbReference type="PANTHER" id="PTHR30535:SF34">
    <property type="entry name" value="MOLYBDATE-BINDING PROTEIN MOLA"/>
    <property type="match status" value="1"/>
</dbReference>
<dbReference type="PANTHER" id="PTHR30535">
    <property type="entry name" value="VITAMIN B12-BINDING PROTEIN"/>
    <property type="match status" value="1"/>
</dbReference>
<dbReference type="InterPro" id="IPR050902">
    <property type="entry name" value="ABC_Transporter_SBP"/>
</dbReference>
<gene>
    <name evidence="3" type="ORF">BKG61_03325</name>
</gene>
<dbReference type="EMBL" id="MLHV01000002">
    <property type="protein sequence ID" value="OHU07564.1"/>
    <property type="molecule type" value="Genomic_DNA"/>
</dbReference>
<evidence type="ECO:0000256" key="1">
    <source>
        <dbReference type="ARBA" id="ARBA00008814"/>
    </source>
</evidence>
<accession>A0A1Q9WCV2</accession>
<comment type="similarity">
    <text evidence="1">Belongs to the bacterial solute-binding protein 8 family.</text>
</comment>
<dbReference type="PROSITE" id="PS50983">
    <property type="entry name" value="FE_B12_PBP"/>
    <property type="match status" value="1"/>
</dbReference>
<dbReference type="InterPro" id="IPR002491">
    <property type="entry name" value="ABC_transptr_periplasmic_BD"/>
</dbReference>
<proteinExistence type="inferred from homology"/>
<reference evidence="3 4" key="1">
    <citation type="submission" date="2016-10" db="EMBL/GenBank/DDBJ databases">
        <title>Evaluation of Human, Animal and Environmental Mycobacterium chelonae Isolates by Core Genome Phylogenomic Analysis, Targeted Gene Comparison, and Anti-microbial Susceptibility Patterns: A Tale of Mistaken Identities.</title>
        <authorList>
            <person name="Fogelson S.B."/>
            <person name="Camus A.C."/>
            <person name="Lorenz W."/>
            <person name="Vasireddy R."/>
            <person name="Vasireddy S."/>
            <person name="Smith T."/>
            <person name="Brown-Elliott B.A."/>
            <person name="Wallace R.J.Jr."/>
            <person name="Hasan N.A."/>
            <person name="Reischl U."/>
            <person name="Sanchez S."/>
        </authorList>
    </citation>
    <scope>NUCLEOTIDE SEQUENCE [LARGE SCALE GENOMIC DNA]</scope>
    <source>
        <strain evidence="3 4">24999</strain>
    </source>
</reference>
<dbReference type="Proteomes" id="UP000179636">
    <property type="component" value="Unassembled WGS sequence"/>
</dbReference>
<sequence>MLGGILATAAASVVGVGCGRAESGSGVGAVTVTDLAGATVQLPRPARRVVTIPKPAASMMVAVNGGPEVLVGMNAASRSAIEDSFIGAAYPGLLTVPTDVAGAEFAPNVESVLALDPDVVIQWGDRGPGIVEPLQNAGLTVAQLRYGTQQDLEDAVALYGELLGKPERAAALIGWMRDRMRLLRSEIPVPDASSTRPSVLYLRGAADTLDVGGRASYNHFVTELVGARNPAVEIDADEAPIDTEQLLRWDPDIVLLGNFGPKLPADLYRDPALASLRAVAQRRIYKVPLGGYRWDPPSQESPLMWQWLAGVVHGTGAPGLRAEVARQYALWYGTEPTDAQIGEILYSTANSDSSDYVDFGR</sequence>
<dbReference type="AlphaFoldDB" id="A0A1Q9WCV2"/>
<dbReference type="SUPFAM" id="SSF53807">
    <property type="entry name" value="Helical backbone' metal receptor"/>
    <property type="match status" value="1"/>
</dbReference>
<feature type="domain" description="Fe/B12 periplasmic-binding" evidence="2">
    <location>
        <begin position="48"/>
        <end position="316"/>
    </location>
</feature>
<dbReference type="GO" id="GO:0071281">
    <property type="term" value="P:cellular response to iron ion"/>
    <property type="evidence" value="ECO:0007669"/>
    <property type="project" value="TreeGrafter"/>
</dbReference>
<organism evidence="3 4">
    <name type="scientific">Mycobacterium syngnathidarum</name>
    <dbReference type="NCBI Taxonomy" id="1908205"/>
    <lineage>
        <taxon>Bacteria</taxon>
        <taxon>Bacillati</taxon>
        <taxon>Actinomycetota</taxon>
        <taxon>Actinomycetes</taxon>
        <taxon>Mycobacteriales</taxon>
        <taxon>Mycobacteriaceae</taxon>
        <taxon>Mycobacterium</taxon>
    </lineage>
</organism>
<dbReference type="Pfam" id="PF01497">
    <property type="entry name" value="Peripla_BP_2"/>
    <property type="match status" value="1"/>
</dbReference>
<keyword evidence="4" id="KW-1185">Reference proteome</keyword>
<dbReference type="Gene3D" id="3.40.50.1980">
    <property type="entry name" value="Nitrogenase molybdenum iron protein domain"/>
    <property type="match status" value="2"/>
</dbReference>
<name>A0A1Q9WCV2_9MYCO</name>
<evidence type="ECO:0000259" key="2">
    <source>
        <dbReference type="PROSITE" id="PS50983"/>
    </source>
</evidence>
<dbReference type="STRING" id="1908205.BKG60_11040"/>
<accession>A0A1S1KKC0</accession>
<evidence type="ECO:0000313" key="3">
    <source>
        <dbReference type="EMBL" id="OHU07564.1"/>
    </source>
</evidence>
<evidence type="ECO:0000313" key="4">
    <source>
        <dbReference type="Proteomes" id="UP000179636"/>
    </source>
</evidence>